<dbReference type="KEGG" id="mvd:AWU67_03105"/>
<feature type="transmembrane region" description="Helical" evidence="1">
    <location>
        <begin position="20"/>
        <end position="45"/>
    </location>
</feature>
<name>A0A120HZZ7_9MICO</name>
<reference evidence="2 3" key="1">
    <citation type="journal article" date="2016" name="J. Biotechnol.">
        <title>First complete genome sequence of a species in the genus Microterricola, an extremophilic cold active enzyme producing bacterial strain ERGS5:02 isolated from Sikkim Himalaya.</title>
        <authorList>
            <person name="Himanshu"/>
            <person name="Swarnkar M.K."/>
            <person name="Singh D."/>
            <person name="Kumar R."/>
        </authorList>
    </citation>
    <scope>NUCLEOTIDE SEQUENCE [LARGE SCALE GENOMIC DNA]</scope>
    <source>
        <strain evidence="2 3">ERGS5:02</strain>
    </source>
</reference>
<dbReference type="Proteomes" id="UP000058305">
    <property type="component" value="Chromosome"/>
</dbReference>
<keyword evidence="1" id="KW-0812">Transmembrane</keyword>
<keyword evidence="3" id="KW-1185">Reference proteome</keyword>
<protein>
    <submittedName>
        <fullName evidence="2">Uncharacterized protein</fullName>
    </submittedName>
</protein>
<evidence type="ECO:0000313" key="3">
    <source>
        <dbReference type="Proteomes" id="UP000058305"/>
    </source>
</evidence>
<keyword evidence="1" id="KW-1133">Transmembrane helix</keyword>
<evidence type="ECO:0000313" key="2">
    <source>
        <dbReference type="EMBL" id="AMB58022.1"/>
    </source>
</evidence>
<reference evidence="3" key="2">
    <citation type="submission" date="2016-01" db="EMBL/GenBank/DDBJ databases">
        <title>First complete genome sequence of a species in the genus Microterricola, an extremophilic cold active enzyme producing strain ERGS5:02 isolated from Sikkim Himalaya.</title>
        <authorList>
            <person name="Kumar R."/>
            <person name="Singh D."/>
            <person name="Swarnkar M.K."/>
        </authorList>
    </citation>
    <scope>NUCLEOTIDE SEQUENCE [LARGE SCALE GENOMIC DNA]</scope>
    <source>
        <strain evidence="3">ERGS5:02</strain>
    </source>
</reference>
<sequence length="198" mass="22177">MPAKLPAPTTITTMSPSESVALLTAAVAAVIAIGVFIAGQVLTFLASRRERRRLLVVRMIDIIDDLVRRQSIPAMIRNWKNADIELALVQSRLAMDLTKRELVIADWVWGQTQRVFLSTTKSEYVELTMAVSSRLVQWHRGAIGLDWFVEDLRRNPVQPDFRIPNSVGWKRNFGAIGETITLLGLVALVLNGVTRVIF</sequence>
<gene>
    <name evidence="2" type="ORF">AWU67_03105</name>
</gene>
<dbReference type="AlphaFoldDB" id="A0A120HZZ7"/>
<organism evidence="2 3">
    <name type="scientific">Microterricola viridarii</name>
    <dbReference type="NCBI Taxonomy" id="412690"/>
    <lineage>
        <taxon>Bacteria</taxon>
        <taxon>Bacillati</taxon>
        <taxon>Actinomycetota</taxon>
        <taxon>Actinomycetes</taxon>
        <taxon>Micrococcales</taxon>
        <taxon>Microbacteriaceae</taxon>
        <taxon>Microterricola</taxon>
    </lineage>
</organism>
<proteinExistence type="predicted"/>
<dbReference type="EMBL" id="CP014145">
    <property type="protein sequence ID" value="AMB58022.1"/>
    <property type="molecule type" value="Genomic_DNA"/>
</dbReference>
<accession>A0A120HZZ7</accession>
<keyword evidence="1" id="KW-0472">Membrane</keyword>
<evidence type="ECO:0000256" key="1">
    <source>
        <dbReference type="SAM" id="Phobius"/>
    </source>
</evidence>